<evidence type="ECO:0000313" key="14">
    <source>
        <dbReference type="EMBL" id="OHA29728.1"/>
    </source>
</evidence>
<dbReference type="SUPFAM" id="SSF52540">
    <property type="entry name" value="P-loop containing nucleoside triphosphate hydrolases"/>
    <property type="match status" value="1"/>
</dbReference>
<dbReference type="CDD" id="cd06571">
    <property type="entry name" value="Bac_DnaA_C"/>
    <property type="match status" value="1"/>
</dbReference>
<dbReference type="GO" id="GO:0008289">
    <property type="term" value="F:lipid binding"/>
    <property type="evidence" value="ECO:0007669"/>
    <property type="project" value="UniProtKB-KW"/>
</dbReference>
<name>A0A1G2N0V5_9BACT</name>
<feature type="binding site" evidence="8">
    <location>
        <position position="163"/>
    </location>
    <ligand>
        <name>ATP</name>
        <dbReference type="ChEBI" id="CHEBI:30616"/>
    </ligand>
</feature>
<dbReference type="PANTHER" id="PTHR30050">
    <property type="entry name" value="CHROMOSOMAL REPLICATION INITIATOR PROTEIN DNAA"/>
    <property type="match status" value="1"/>
</dbReference>
<keyword evidence="3 8" id="KW-0235">DNA replication</keyword>
<dbReference type="SMART" id="SM00382">
    <property type="entry name" value="AAA"/>
    <property type="match status" value="1"/>
</dbReference>
<dbReference type="InterPro" id="IPR003593">
    <property type="entry name" value="AAA+_ATPase"/>
</dbReference>
<dbReference type="SMART" id="SM00760">
    <property type="entry name" value="Bac_DnaA_C"/>
    <property type="match status" value="1"/>
</dbReference>
<dbReference type="Pfam" id="PF00308">
    <property type="entry name" value="Bac_DnaA"/>
    <property type="match status" value="1"/>
</dbReference>
<organism evidence="14 15">
    <name type="scientific">Candidatus Taylorbacteria bacterium RIFCSPHIGHO2_12_FULL_45_16</name>
    <dbReference type="NCBI Taxonomy" id="1802315"/>
    <lineage>
        <taxon>Bacteria</taxon>
        <taxon>Candidatus Tayloriibacteriota</taxon>
    </lineage>
</organism>
<dbReference type="Gene3D" id="3.30.300.180">
    <property type="match status" value="1"/>
</dbReference>
<dbReference type="Gene3D" id="1.10.1750.10">
    <property type="match status" value="1"/>
</dbReference>
<dbReference type="Proteomes" id="UP000178089">
    <property type="component" value="Unassembled WGS sequence"/>
</dbReference>
<dbReference type="InterPro" id="IPR020591">
    <property type="entry name" value="Chromosome_initiator_DnaA-like"/>
</dbReference>
<dbReference type="Pfam" id="PF11638">
    <property type="entry name" value="DnaA_N"/>
    <property type="match status" value="1"/>
</dbReference>
<accession>A0A1G2N0V5</accession>
<dbReference type="Gene3D" id="3.40.50.300">
    <property type="entry name" value="P-loop containing nucleotide triphosphate hydrolases"/>
    <property type="match status" value="1"/>
</dbReference>
<feature type="domain" description="Chromosomal replication initiator DnaA C-terminal" evidence="13">
    <location>
        <begin position="358"/>
        <end position="427"/>
    </location>
</feature>
<dbReference type="GO" id="GO:0005886">
    <property type="term" value="C:plasma membrane"/>
    <property type="evidence" value="ECO:0007669"/>
    <property type="project" value="TreeGrafter"/>
</dbReference>
<dbReference type="InterPro" id="IPR018312">
    <property type="entry name" value="Chromosome_initiator_DnaA_CS"/>
</dbReference>
<keyword evidence="2 8" id="KW-0963">Cytoplasm</keyword>
<dbReference type="Gene3D" id="1.10.8.60">
    <property type="match status" value="1"/>
</dbReference>
<evidence type="ECO:0000256" key="5">
    <source>
        <dbReference type="ARBA" id="ARBA00022840"/>
    </source>
</evidence>
<feature type="region of interest" description="Domain III, AAA+ region" evidence="8">
    <location>
        <begin position="115"/>
        <end position="331"/>
    </location>
</feature>
<dbReference type="InterPro" id="IPR010921">
    <property type="entry name" value="Trp_repressor/repl_initiator"/>
</dbReference>
<evidence type="ECO:0000313" key="15">
    <source>
        <dbReference type="Proteomes" id="UP000178089"/>
    </source>
</evidence>
<dbReference type="NCBIfam" id="TIGR00362">
    <property type="entry name" value="DnaA"/>
    <property type="match status" value="1"/>
</dbReference>
<comment type="caution">
    <text evidence="14">The sequence shown here is derived from an EMBL/GenBank/DDBJ whole genome shotgun (WGS) entry which is preliminary data.</text>
</comment>
<feature type="region of interest" description="Domain IV, binds dsDNA" evidence="8">
    <location>
        <begin position="332"/>
        <end position="448"/>
    </location>
</feature>
<dbReference type="GO" id="GO:0003688">
    <property type="term" value="F:DNA replication origin binding"/>
    <property type="evidence" value="ECO:0007669"/>
    <property type="project" value="UniProtKB-UniRule"/>
</dbReference>
<dbReference type="InterPro" id="IPR001957">
    <property type="entry name" value="Chromosome_initiator_DnaA"/>
</dbReference>
<sequence length="448" mass="52192">MNDHSKMWQTALIEIESAVSQANFSTWFKDIRILREDEGTIYLGVPNSFTHEWLQKKFHSSILRILRQMNEHVRALEYVIVREDGKSGQNTRKEQSQAPTIAMPLQDFYINKEDNLNPRYTFESLVVGPFNELAHAASQMVVKSPGQVYNPLFIYGQTGRGKTHIIQAVGNEIKKLHPDKKIFYLTSERFGSELFSAIQEGKVQAFKDKYRKYDVIIMDDIQFFANKEKFQEELFHFFNTFYDTARQLVFSGDKHPNTIPGLEDRLRGRFSMGMIVDIPEPDQESRVMIVRSKCRPHKITLSDEVVECIATSINDNIREIEGIINIIACQIQLKNKELNLNEIRNILKNNLKPKKMVSVKDVVKIVSEFYNIDEESIYNKTRRKEVVRPRQVVMYILREDFGISFPSIGEKLGGRDHTTVIHSYEKMREEIKTNQLLSQEITQVRTML</sequence>
<keyword evidence="4 8" id="KW-0547">Nucleotide-binding</keyword>
<evidence type="ECO:0000256" key="10">
    <source>
        <dbReference type="RuleBase" id="RU000577"/>
    </source>
</evidence>
<evidence type="ECO:0000256" key="11">
    <source>
        <dbReference type="RuleBase" id="RU004227"/>
    </source>
</evidence>
<dbReference type="InterPro" id="IPR013159">
    <property type="entry name" value="DnaA_C"/>
</dbReference>
<feature type="binding site" evidence="8">
    <location>
        <position position="159"/>
    </location>
    <ligand>
        <name>ATP</name>
        <dbReference type="ChEBI" id="CHEBI:30616"/>
    </ligand>
</feature>
<dbReference type="FunFam" id="3.40.50.300:FF:000668">
    <property type="entry name" value="Chromosomal replication initiator protein DnaA"/>
    <property type="match status" value="1"/>
</dbReference>
<protein>
    <recommendedName>
        <fullName evidence="8 9">Chromosomal replication initiator protein DnaA</fullName>
    </recommendedName>
</protein>
<gene>
    <name evidence="8" type="primary">dnaA</name>
    <name evidence="14" type="ORF">A3F51_03315</name>
</gene>
<proteinExistence type="inferred from homology"/>
<comment type="subcellular location">
    <subcellularLocation>
        <location evidence="8">Cytoplasm</location>
    </subcellularLocation>
</comment>
<comment type="subunit">
    <text evidence="8">Oligomerizes as a right-handed, spiral filament on DNA at oriC.</text>
</comment>
<keyword evidence="6 8" id="KW-0446">Lipid-binding</keyword>
<evidence type="ECO:0000259" key="13">
    <source>
        <dbReference type="SMART" id="SM00760"/>
    </source>
</evidence>
<dbReference type="GO" id="GO:0006270">
    <property type="term" value="P:DNA replication initiation"/>
    <property type="evidence" value="ECO:0007669"/>
    <property type="project" value="UniProtKB-UniRule"/>
</dbReference>
<dbReference type="InterPro" id="IPR013317">
    <property type="entry name" value="DnaA_dom"/>
</dbReference>
<evidence type="ECO:0000256" key="4">
    <source>
        <dbReference type="ARBA" id="ARBA00022741"/>
    </source>
</evidence>
<dbReference type="EMBL" id="MHRT01000001">
    <property type="protein sequence ID" value="OHA29728.1"/>
    <property type="molecule type" value="Genomic_DNA"/>
</dbReference>
<evidence type="ECO:0000256" key="6">
    <source>
        <dbReference type="ARBA" id="ARBA00023121"/>
    </source>
</evidence>
<dbReference type="CDD" id="cd00009">
    <property type="entry name" value="AAA"/>
    <property type="match status" value="1"/>
</dbReference>
<feature type="region of interest" description="Domain I, interacts with DnaA modulators" evidence="8">
    <location>
        <begin position="1"/>
        <end position="96"/>
    </location>
</feature>
<evidence type="ECO:0000256" key="9">
    <source>
        <dbReference type="NCBIfam" id="TIGR00362"/>
    </source>
</evidence>
<comment type="domain">
    <text evidence="8">Domain I is involved in oligomerization and binding regulators, domain II is flexibile and of varying length in different bacteria, domain III forms the AAA+ region, while domain IV binds dsDNA.</text>
</comment>
<dbReference type="GO" id="GO:0006275">
    <property type="term" value="P:regulation of DNA replication"/>
    <property type="evidence" value="ECO:0007669"/>
    <property type="project" value="UniProtKB-UniRule"/>
</dbReference>
<keyword evidence="5 8" id="KW-0067">ATP-binding</keyword>
<dbReference type="Pfam" id="PF08299">
    <property type="entry name" value="Bac_DnaA_C"/>
    <property type="match status" value="1"/>
</dbReference>
<dbReference type="HAMAP" id="MF_00377">
    <property type="entry name" value="DnaA_bact"/>
    <property type="match status" value="1"/>
</dbReference>
<dbReference type="InterPro" id="IPR038454">
    <property type="entry name" value="DnaA_N_sf"/>
</dbReference>
<dbReference type="GO" id="GO:0005524">
    <property type="term" value="F:ATP binding"/>
    <property type="evidence" value="ECO:0007669"/>
    <property type="project" value="UniProtKB-UniRule"/>
</dbReference>
<comment type="similarity">
    <text evidence="1 8 11">Belongs to the DnaA family.</text>
</comment>
<evidence type="ECO:0000256" key="8">
    <source>
        <dbReference type="HAMAP-Rule" id="MF_00377"/>
    </source>
</evidence>
<dbReference type="STRING" id="1802315.A3F51_03315"/>
<dbReference type="InterPro" id="IPR027417">
    <property type="entry name" value="P-loop_NTPase"/>
</dbReference>
<feature type="domain" description="AAA+ ATPase" evidence="12">
    <location>
        <begin position="148"/>
        <end position="280"/>
    </location>
</feature>
<evidence type="ECO:0000256" key="3">
    <source>
        <dbReference type="ARBA" id="ARBA00022705"/>
    </source>
</evidence>
<dbReference type="InterPro" id="IPR024633">
    <property type="entry name" value="DnaA_N_dom"/>
</dbReference>
<comment type="function">
    <text evidence="8 10">Plays an essential role in the initiation and regulation of chromosomal replication. ATP-DnaA binds to the origin of replication (oriC) to initiate formation of the DNA replication initiation complex once per cell cycle. Binds the DnaA box (a 9 base pair repeat at the origin) and separates the double-stranded (ds)DNA. Forms a right-handed helical filament on oriC DNA; dsDNA binds to the exterior of the filament while single-stranded (ss)DNA is stabiized in the filament's interior. The ATP-DnaA-oriC complex binds and stabilizes one strand of the AT-rich DNA unwinding element (DUE), permitting loading of DNA polymerase. After initiation quickly degrades to an ADP-DnaA complex that is not apt for DNA replication. Binds acidic phospholipids.</text>
</comment>
<evidence type="ECO:0000259" key="12">
    <source>
        <dbReference type="SMART" id="SM00382"/>
    </source>
</evidence>
<keyword evidence="7 8" id="KW-0238">DNA-binding</keyword>
<evidence type="ECO:0000256" key="2">
    <source>
        <dbReference type="ARBA" id="ARBA00022490"/>
    </source>
</evidence>
<evidence type="ECO:0000256" key="7">
    <source>
        <dbReference type="ARBA" id="ARBA00023125"/>
    </source>
</evidence>
<dbReference type="SUPFAM" id="SSF48295">
    <property type="entry name" value="TrpR-like"/>
    <property type="match status" value="1"/>
</dbReference>
<dbReference type="PROSITE" id="PS01008">
    <property type="entry name" value="DNAA"/>
    <property type="match status" value="1"/>
</dbReference>
<comment type="caution">
    <text evidence="8">Lacks conserved residue(s) required for the propagation of feature annotation.</text>
</comment>
<dbReference type="PANTHER" id="PTHR30050:SF2">
    <property type="entry name" value="CHROMOSOMAL REPLICATION INITIATOR PROTEIN DNAA"/>
    <property type="match status" value="1"/>
</dbReference>
<dbReference type="AlphaFoldDB" id="A0A1G2N0V5"/>
<feature type="binding site" evidence="8">
    <location>
        <position position="162"/>
    </location>
    <ligand>
        <name>ATP</name>
        <dbReference type="ChEBI" id="CHEBI:30616"/>
    </ligand>
</feature>
<evidence type="ECO:0000256" key="1">
    <source>
        <dbReference type="ARBA" id="ARBA00006583"/>
    </source>
</evidence>
<reference evidence="14 15" key="1">
    <citation type="journal article" date="2016" name="Nat. Commun.">
        <title>Thousands of microbial genomes shed light on interconnected biogeochemical processes in an aquifer system.</title>
        <authorList>
            <person name="Anantharaman K."/>
            <person name="Brown C.T."/>
            <person name="Hug L.A."/>
            <person name="Sharon I."/>
            <person name="Castelle C.J."/>
            <person name="Probst A.J."/>
            <person name="Thomas B.C."/>
            <person name="Singh A."/>
            <person name="Wilkins M.J."/>
            <person name="Karaoz U."/>
            <person name="Brodie E.L."/>
            <person name="Williams K.H."/>
            <person name="Hubbard S.S."/>
            <person name="Banfield J.F."/>
        </authorList>
    </citation>
    <scope>NUCLEOTIDE SEQUENCE [LARGE SCALE GENOMIC DNA]</scope>
</reference>
<dbReference type="GO" id="GO:0005737">
    <property type="term" value="C:cytoplasm"/>
    <property type="evidence" value="ECO:0007669"/>
    <property type="project" value="UniProtKB-SubCell"/>
</dbReference>
<feature type="binding site" evidence="8">
    <location>
        <position position="161"/>
    </location>
    <ligand>
        <name>ATP</name>
        <dbReference type="ChEBI" id="CHEBI:30616"/>
    </ligand>
</feature>
<dbReference type="PRINTS" id="PR00051">
    <property type="entry name" value="DNAA"/>
</dbReference>